<dbReference type="GO" id="GO:0016627">
    <property type="term" value="F:oxidoreductase activity, acting on the CH-CH group of donors"/>
    <property type="evidence" value="ECO:0007669"/>
    <property type="project" value="InterPro"/>
</dbReference>
<accession>A0A369VWD4</accession>
<evidence type="ECO:0000259" key="13">
    <source>
        <dbReference type="Pfam" id="PF02771"/>
    </source>
</evidence>
<dbReference type="RefSeq" id="WP_114688014.1">
    <property type="nucleotide sequence ID" value="NZ_QQNB01000002.1"/>
</dbReference>
<protein>
    <recommendedName>
        <fullName evidence="9">3-methylmercaptopropionyl-CoA dehydrogenase</fullName>
        <ecNumber evidence="8">1.3.99.41</ecNumber>
    </recommendedName>
</protein>
<evidence type="ECO:0000256" key="9">
    <source>
        <dbReference type="ARBA" id="ARBA00069043"/>
    </source>
</evidence>
<dbReference type="SUPFAM" id="SSF47203">
    <property type="entry name" value="Acyl-CoA dehydrogenase C-terminal domain-like"/>
    <property type="match status" value="1"/>
</dbReference>
<dbReference type="PANTHER" id="PTHR42803:SF1">
    <property type="entry name" value="BROAD-SPECIFICITY LINEAR ACYL-COA DEHYDROGENASE FADE5"/>
    <property type="match status" value="1"/>
</dbReference>
<dbReference type="InterPro" id="IPR009075">
    <property type="entry name" value="AcylCo_DH/oxidase_C"/>
</dbReference>
<dbReference type="InterPro" id="IPR006091">
    <property type="entry name" value="Acyl-CoA_Oxase/DH_mid-dom"/>
</dbReference>
<dbReference type="FunFam" id="2.40.110.10:FF:000031">
    <property type="entry name" value="Acyl-CoA dehydrogenase, putative"/>
    <property type="match status" value="1"/>
</dbReference>
<dbReference type="Pfam" id="PF02770">
    <property type="entry name" value="Acyl-CoA_dh_M"/>
    <property type="match status" value="1"/>
</dbReference>
<dbReference type="Pfam" id="PF00441">
    <property type="entry name" value="Acyl-CoA_dh_1"/>
    <property type="match status" value="1"/>
</dbReference>
<dbReference type="EMBL" id="QQNB01000002">
    <property type="protein sequence ID" value="RDE05945.1"/>
    <property type="molecule type" value="Genomic_DNA"/>
</dbReference>
<dbReference type="Gene3D" id="2.40.110.10">
    <property type="entry name" value="Butyryl-CoA Dehydrogenase, subunit A, domain 2"/>
    <property type="match status" value="1"/>
</dbReference>
<dbReference type="Gene3D" id="1.20.140.10">
    <property type="entry name" value="Butyryl-CoA Dehydrogenase, subunit A, domain 3"/>
    <property type="match status" value="1"/>
</dbReference>
<evidence type="ECO:0000256" key="4">
    <source>
        <dbReference type="ARBA" id="ARBA00022827"/>
    </source>
</evidence>
<comment type="cofactor">
    <cofactor evidence="1 10">
        <name>FAD</name>
        <dbReference type="ChEBI" id="CHEBI:57692"/>
    </cofactor>
</comment>
<comment type="catalytic activity">
    <reaction evidence="6">
        <text>3-(methylsulfanyl)propanoyl-CoA + oxidized [electron-transfer flavoprotein] + H(+) = 3-(methylsulfanyl)acryloyl-CoA + reduced [electron-transfer flavoprotein]</text>
        <dbReference type="Rhea" id="RHEA:52612"/>
        <dbReference type="Rhea" id="RHEA-COMP:10685"/>
        <dbReference type="Rhea" id="RHEA-COMP:10686"/>
        <dbReference type="ChEBI" id="CHEBI:15378"/>
        <dbReference type="ChEBI" id="CHEBI:57692"/>
        <dbReference type="ChEBI" id="CHEBI:58307"/>
        <dbReference type="ChEBI" id="CHEBI:82815"/>
        <dbReference type="ChEBI" id="CHEBI:84994"/>
        <dbReference type="EC" id="1.3.99.41"/>
    </reaction>
    <physiologicalReaction direction="left-to-right" evidence="6">
        <dbReference type="Rhea" id="RHEA:52613"/>
    </physiologicalReaction>
</comment>
<dbReference type="AlphaFoldDB" id="A0A369VWD4"/>
<dbReference type="SUPFAM" id="SSF56645">
    <property type="entry name" value="Acyl-CoA dehydrogenase NM domain-like"/>
    <property type="match status" value="1"/>
</dbReference>
<sequence>MTFTPAVTEQRFVLDQIVRIGELAASERFAAASEDVVDAVLEGVGQFAAGEWAPLNRAGDTVGAKWTPDGVVMPEGYPQAYKDYVEGGWGTIGAPEAFGGQGLPFALSTAVLETLGTANMGFALCPTLTVGAIEALVHHGTPEQQAAYLPHLATGEWTGTMNLTEPQAGSDVGALRATATPRGDGTYSIKGTKIFISFGDHDMAPNIVHLVLARTPEAPAGTRGISLFLVPKYRLNADGTPGDSNDVRVVSIEHKMGLHASPTCVLSFGDSDECVGELIGPEFGGMRAMFTMMNNARLNVGLQGVQVAEAATQRAVAYARERVQGARKTGAAAIIEHPDVRRMLLRMKAQTQAARALVYYAAAQVDRAAIGEAGAQNRLEVLTPLAKAHGTDLGNEVASLGVQVHGGMGFIEETGAAQFFRDARITPIYEGTNGIQAADLVGRKLALDNGGAFAGLMADLRGATSPALAELVAACDEVGRAMQAMDADDKLAGSYPFLTMLSVATCGWLMEREGAAVGNDDFGRMKKACVRFYLEQIVPEALGLKASALAGAEVLYAVEADAFAV</sequence>
<evidence type="ECO:0000313" key="16">
    <source>
        <dbReference type="Proteomes" id="UP000253918"/>
    </source>
</evidence>
<organism evidence="15 16">
    <name type="scientific">Sphingomonas aracearum</name>
    <dbReference type="NCBI Taxonomy" id="2283317"/>
    <lineage>
        <taxon>Bacteria</taxon>
        <taxon>Pseudomonadati</taxon>
        <taxon>Pseudomonadota</taxon>
        <taxon>Alphaproteobacteria</taxon>
        <taxon>Sphingomonadales</taxon>
        <taxon>Sphingomonadaceae</taxon>
        <taxon>Sphingomonas</taxon>
    </lineage>
</organism>
<dbReference type="EC" id="1.3.99.41" evidence="8"/>
<feature type="domain" description="Acyl-CoA dehydrogenase/oxidase N-terminal" evidence="13">
    <location>
        <begin position="66"/>
        <end position="156"/>
    </location>
</feature>
<keyword evidence="16" id="KW-1185">Reference proteome</keyword>
<dbReference type="InterPro" id="IPR009100">
    <property type="entry name" value="AcylCoA_DH/oxidase_NM_dom_sf"/>
</dbReference>
<evidence type="ECO:0000256" key="3">
    <source>
        <dbReference type="ARBA" id="ARBA00022630"/>
    </source>
</evidence>
<comment type="caution">
    <text evidence="15">The sequence shown here is derived from an EMBL/GenBank/DDBJ whole genome shotgun (WGS) entry which is preliminary data.</text>
</comment>
<proteinExistence type="inferred from homology"/>
<evidence type="ECO:0000256" key="6">
    <source>
        <dbReference type="ARBA" id="ARBA00051388"/>
    </source>
</evidence>
<evidence type="ECO:0000256" key="10">
    <source>
        <dbReference type="RuleBase" id="RU362125"/>
    </source>
</evidence>
<evidence type="ECO:0000259" key="11">
    <source>
        <dbReference type="Pfam" id="PF00441"/>
    </source>
</evidence>
<feature type="domain" description="Acetyl-CoA dehydrogenase-like C-terminal" evidence="14">
    <location>
        <begin position="457"/>
        <end position="557"/>
    </location>
</feature>
<feature type="domain" description="Acyl-CoA oxidase/dehydrogenase middle" evidence="12">
    <location>
        <begin position="161"/>
        <end position="270"/>
    </location>
</feature>
<dbReference type="Gene3D" id="1.10.540.10">
    <property type="entry name" value="Acyl-CoA dehydrogenase/oxidase, N-terminal domain"/>
    <property type="match status" value="1"/>
</dbReference>
<keyword evidence="3 10" id="KW-0285">Flavoprotein</keyword>
<keyword evidence="5 10" id="KW-0560">Oxidoreductase</keyword>
<evidence type="ECO:0000256" key="1">
    <source>
        <dbReference type="ARBA" id="ARBA00001974"/>
    </source>
</evidence>
<evidence type="ECO:0000259" key="14">
    <source>
        <dbReference type="Pfam" id="PF12806"/>
    </source>
</evidence>
<name>A0A369VWD4_9SPHN</name>
<keyword evidence="4 10" id="KW-0274">FAD</keyword>
<dbReference type="OrthoDB" id="9807883at2"/>
<dbReference type="Pfam" id="PF02771">
    <property type="entry name" value="Acyl-CoA_dh_N"/>
    <property type="match status" value="1"/>
</dbReference>
<dbReference type="InterPro" id="IPR046373">
    <property type="entry name" value="Acyl-CoA_Oxase/DH_mid-dom_sf"/>
</dbReference>
<evidence type="ECO:0000256" key="5">
    <source>
        <dbReference type="ARBA" id="ARBA00023002"/>
    </source>
</evidence>
<reference evidence="15 16" key="1">
    <citation type="submission" date="2018-07" db="EMBL/GenBank/DDBJ databases">
        <title>a novel species of Sphingomonas isolated from the rhizosphere soil of Araceae plant.</title>
        <authorList>
            <person name="Zhiyong W."/>
            <person name="Qinglan Z."/>
            <person name="Zhiwei F."/>
            <person name="Ding X."/>
            <person name="Gejiao W."/>
            <person name="Shixue Z."/>
        </authorList>
    </citation>
    <scope>NUCLEOTIDE SEQUENCE [LARGE SCALE GENOMIC DNA]</scope>
    <source>
        <strain evidence="15 16">WZY 27</strain>
    </source>
</reference>
<feature type="domain" description="Acyl-CoA dehydrogenase/oxidase C-terminal" evidence="11">
    <location>
        <begin position="285"/>
        <end position="440"/>
    </location>
</feature>
<dbReference type="InterPro" id="IPR013786">
    <property type="entry name" value="AcylCoA_DH/ox_N"/>
</dbReference>
<comment type="similarity">
    <text evidence="2 10">Belongs to the acyl-CoA dehydrogenase family.</text>
</comment>
<gene>
    <name evidence="15" type="ORF">DVW87_12225</name>
</gene>
<dbReference type="InterPro" id="IPR037069">
    <property type="entry name" value="AcylCoA_DH/ox_N_sf"/>
</dbReference>
<evidence type="ECO:0000256" key="2">
    <source>
        <dbReference type="ARBA" id="ARBA00009347"/>
    </source>
</evidence>
<dbReference type="InterPro" id="IPR025878">
    <property type="entry name" value="Acyl-CoA_dh-like_C_dom"/>
</dbReference>
<evidence type="ECO:0000313" key="15">
    <source>
        <dbReference type="EMBL" id="RDE05945.1"/>
    </source>
</evidence>
<dbReference type="Proteomes" id="UP000253918">
    <property type="component" value="Unassembled WGS sequence"/>
</dbReference>
<evidence type="ECO:0000256" key="7">
    <source>
        <dbReference type="ARBA" id="ARBA00058683"/>
    </source>
</evidence>
<comment type="function">
    <text evidence="7">Involved in the assimilation of dimethylsulphoniopropionate (DMSP), an important compound in the fixation of carbon in marine phytoplankton, by mediating the conversion of 3-(methylthio)propanoyl-CoA (MMPA-CoA) to 3-(methylthio)acryloyl-CoA (MTA-CoA).</text>
</comment>
<dbReference type="InterPro" id="IPR052166">
    <property type="entry name" value="Diverse_Acyl-CoA_DH"/>
</dbReference>
<evidence type="ECO:0000256" key="8">
    <source>
        <dbReference type="ARBA" id="ARBA00066694"/>
    </source>
</evidence>
<dbReference type="PANTHER" id="PTHR42803">
    <property type="entry name" value="ACYL-COA DEHYDROGENASE"/>
    <property type="match status" value="1"/>
</dbReference>
<evidence type="ECO:0000259" key="12">
    <source>
        <dbReference type="Pfam" id="PF02770"/>
    </source>
</evidence>
<dbReference type="GO" id="GO:0050660">
    <property type="term" value="F:flavin adenine dinucleotide binding"/>
    <property type="evidence" value="ECO:0007669"/>
    <property type="project" value="InterPro"/>
</dbReference>
<dbReference type="Pfam" id="PF12806">
    <property type="entry name" value="Acyl-CoA_dh_C"/>
    <property type="match status" value="1"/>
</dbReference>
<dbReference type="InterPro" id="IPR036250">
    <property type="entry name" value="AcylCo_DH-like_C"/>
</dbReference>